<gene>
    <name evidence="1" type="ORF">CLIB1444_01S00892</name>
</gene>
<proteinExistence type="predicted"/>
<dbReference type="Proteomes" id="UP001152531">
    <property type="component" value="Unassembled WGS sequence"/>
</dbReference>
<dbReference type="EMBL" id="CALSDN010000001">
    <property type="protein sequence ID" value="CAH6718179.1"/>
    <property type="molecule type" value="Genomic_DNA"/>
</dbReference>
<organism evidence="1 2">
    <name type="scientific">[Candida] jaroonii</name>
    <dbReference type="NCBI Taxonomy" id="467808"/>
    <lineage>
        <taxon>Eukaryota</taxon>
        <taxon>Fungi</taxon>
        <taxon>Dikarya</taxon>
        <taxon>Ascomycota</taxon>
        <taxon>Saccharomycotina</taxon>
        <taxon>Pichiomycetes</taxon>
        <taxon>Debaryomycetaceae</taxon>
        <taxon>Yamadazyma</taxon>
    </lineage>
</organism>
<reference evidence="1" key="1">
    <citation type="submission" date="2022-06" db="EMBL/GenBank/DDBJ databases">
        <authorList>
            <person name="Legras J.-L."/>
            <person name="Devillers H."/>
            <person name="Grondin C."/>
        </authorList>
    </citation>
    <scope>NUCLEOTIDE SEQUENCE</scope>
    <source>
        <strain evidence="1">CLIB 1444</strain>
    </source>
</reference>
<accession>A0ACA9Y0Y0</accession>
<evidence type="ECO:0000313" key="2">
    <source>
        <dbReference type="Proteomes" id="UP001152531"/>
    </source>
</evidence>
<sequence length="499" mass="57989">MIKKKVVIPIIIVLLFWYLTITTSPVINNNDLFILRNSQYLVNLRFKWLPFMIPSNGMIISQFIGFNLYLIPSYSHCDFTKDTCEDDFVIDIIDSKAYTEEFKLDNESKDQRAHSFRYIGYDLYLKYSSSPDDDIIRSIDVFDNVKEVRPYYKKIQPRSMLFKKSIHFLAVNQQSSSNYLGFLSDFNSLKLNQQLMSSTPNFKIFQISDLHYLNGRIDYKTEIFLINSIKAEKPNLIIINGDLFNFQKFKFNNFSMILNALNLFISFKIPYIINFGDSDYISISKNIQMLKFISNLPYCLNSLPETESNGLTNYNFVLKNNQKNNIIGLISVLDTFENRLVSSQIHQLYRFNNDLPSKGSVDSDIFKLSFIHFPLPNFRPSGKFKIVGTYNEKSPLQTSTDKSFINDFLTMGYNVISASHEHKNDGCILHEAKNQPESKTLQLEKDIWLCYSSISGFQGLANDFDRKLRVFEIIDNRLLSWKISEKDGKGFDYQLIAGN</sequence>
<name>A0ACA9Y0Y0_9ASCO</name>
<keyword evidence="2" id="KW-1185">Reference proteome</keyword>
<evidence type="ECO:0000313" key="1">
    <source>
        <dbReference type="EMBL" id="CAH6718179.1"/>
    </source>
</evidence>
<protein>
    <submittedName>
        <fullName evidence="1">Uncharacterized protein</fullName>
    </submittedName>
</protein>
<comment type="caution">
    <text evidence="1">The sequence shown here is derived from an EMBL/GenBank/DDBJ whole genome shotgun (WGS) entry which is preliminary data.</text>
</comment>